<dbReference type="Proteomes" id="UP000199060">
    <property type="component" value="Unassembled WGS sequence"/>
</dbReference>
<keyword evidence="5" id="KW-0378">Hydrolase</keyword>
<dbReference type="GO" id="GO:0004518">
    <property type="term" value="F:nuclease activity"/>
    <property type="evidence" value="ECO:0007669"/>
    <property type="project" value="UniProtKB-KW"/>
</dbReference>
<dbReference type="InterPro" id="IPR002716">
    <property type="entry name" value="PIN_dom"/>
</dbReference>
<evidence type="ECO:0000256" key="7">
    <source>
        <dbReference type="ARBA" id="ARBA00038093"/>
    </source>
</evidence>
<evidence type="ECO:0000256" key="6">
    <source>
        <dbReference type="ARBA" id="ARBA00022842"/>
    </source>
</evidence>
<accession>A0A1G6U0E6</accession>
<dbReference type="Pfam" id="PF01850">
    <property type="entry name" value="PIN"/>
    <property type="match status" value="1"/>
</dbReference>
<dbReference type="PANTHER" id="PTHR33653">
    <property type="entry name" value="RIBONUCLEASE VAPC2"/>
    <property type="match status" value="1"/>
</dbReference>
<evidence type="ECO:0000313" key="9">
    <source>
        <dbReference type="EMBL" id="SDD34882.1"/>
    </source>
</evidence>
<proteinExistence type="inferred from homology"/>
<dbReference type="GO" id="GO:0046872">
    <property type="term" value="F:metal ion binding"/>
    <property type="evidence" value="ECO:0007669"/>
    <property type="project" value="UniProtKB-KW"/>
</dbReference>
<comment type="cofactor">
    <cofactor evidence="1">
        <name>Mg(2+)</name>
        <dbReference type="ChEBI" id="CHEBI:18420"/>
    </cofactor>
</comment>
<dbReference type="STRING" id="686796.SAMN04488104_102549"/>
<evidence type="ECO:0000256" key="2">
    <source>
        <dbReference type="ARBA" id="ARBA00022649"/>
    </source>
</evidence>
<dbReference type="Gene3D" id="3.40.50.1010">
    <property type="entry name" value="5'-nuclease"/>
    <property type="match status" value="1"/>
</dbReference>
<evidence type="ECO:0000256" key="4">
    <source>
        <dbReference type="ARBA" id="ARBA00022723"/>
    </source>
</evidence>
<keyword evidence="4" id="KW-0479">Metal-binding</keyword>
<dbReference type="AlphaFoldDB" id="A0A1G6U0E6"/>
<evidence type="ECO:0000313" key="10">
    <source>
        <dbReference type="Proteomes" id="UP000199060"/>
    </source>
</evidence>
<evidence type="ECO:0000256" key="1">
    <source>
        <dbReference type="ARBA" id="ARBA00001946"/>
    </source>
</evidence>
<keyword evidence="3" id="KW-0540">Nuclease</keyword>
<dbReference type="InterPro" id="IPR029060">
    <property type="entry name" value="PIN-like_dom_sf"/>
</dbReference>
<keyword evidence="10" id="KW-1185">Reference proteome</keyword>
<dbReference type="GO" id="GO:0016787">
    <property type="term" value="F:hydrolase activity"/>
    <property type="evidence" value="ECO:0007669"/>
    <property type="project" value="UniProtKB-KW"/>
</dbReference>
<dbReference type="EMBL" id="FNAC01000025">
    <property type="protein sequence ID" value="SDD34882.1"/>
    <property type="molecule type" value="Genomic_DNA"/>
</dbReference>
<evidence type="ECO:0000259" key="8">
    <source>
        <dbReference type="Pfam" id="PF01850"/>
    </source>
</evidence>
<protein>
    <recommendedName>
        <fullName evidence="8">PIN domain-containing protein</fullName>
    </recommendedName>
</protein>
<organism evidence="9 10">
    <name type="scientific">Algoriphagus faecimaris</name>
    <dbReference type="NCBI Taxonomy" id="686796"/>
    <lineage>
        <taxon>Bacteria</taxon>
        <taxon>Pseudomonadati</taxon>
        <taxon>Bacteroidota</taxon>
        <taxon>Cytophagia</taxon>
        <taxon>Cytophagales</taxon>
        <taxon>Cyclobacteriaceae</taxon>
        <taxon>Algoriphagus</taxon>
    </lineage>
</organism>
<keyword evidence="6" id="KW-0460">Magnesium</keyword>
<dbReference type="PANTHER" id="PTHR33653:SF1">
    <property type="entry name" value="RIBONUCLEASE VAPC2"/>
    <property type="match status" value="1"/>
</dbReference>
<evidence type="ECO:0000256" key="3">
    <source>
        <dbReference type="ARBA" id="ARBA00022722"/>
    </source>
</evidence>
<sequence length="124" mass="14605">MGYKCNNFFLQDLLPESSKLSLLEELYQRDQYYSIITEIELLSWKKLTEKEKLVISDFLSHFRKIELSEDVKDETIRIRKRLNIKIPDAVIAASALVQGKELLTHNQKDFEKVKGLEIFNPMEL</sequence>
<reference evidence="10" key="1">
    <citation type="submission" date="2016-10" db="EMBL/GenBank/DDBJ databases">
        <authorList>
            <person name="Varghese N."/>
            <person name="Submissions S."/>
        </authorList>
    </citation>
    <scope>NUCLEOTIDE SEQUENCE [LARGE SCALE GENOMIC DNA]</scope>
    <source>
        <strain evidence="10">DSM 23095</strain>
    </source>
</reference>
<dbReference type="InterPro" id="IPR050556">
    <property type="entry name" value="Type_II_TA_system_RNase"/>
</dbReference>
<dbReference type="SUPFAM" id="SSF88723">
    <property type="entry name" value="PIN domain-like"/>
    <property type="match status" value="1"/>
</dbReference>
<dbReference type="CDD" id="cd18738">
    <property type="entry name" value="PIN_VapC4-5_FitB-like"/>
    <property type="match status" value="1"/>
</dbReference>
<feature type="domain" description="PIN" evidence="8">
    <location>
        <begin position="32"/>
        <end position="115"/>
    </location>
</feature>
<keyword evidence="2" id="KW-1277">Toxin-antitoxin system</keyword>
<comment type="similarity">
    <text evidence="7">Belongs to the PINc/VapC protein family.</text>
</comment>
<gene>
    <name evidence="9" type="ORF">SAMN04488104_102549</name>
</gene>
<dbReference type="RefSeq" id="WP_169712758.1">
    <property type="nucleotide sequence ID" value="NZ_FNAC01000025.1"/>
</dbReference>
<evidence type="ECO:0000256" key="5">
    <source>
        <dbReference type="ARBA" id="ARBA00022801"/>
    </source>
</evidence>
<name>A0A1G6U0E6_9BACT</name>